<dbReference type="InterPro" id="IPR037294">
    <property type="entry name" value="ABC_BtuC-like"/>
</dbReference>
<dbReference type="EMBL" id="CP003555">
    <property type="protein sequence ID" value="AFK63707.1"/>
    <property type="molecule type" value="Genomic_DNA"/>
</dbReference>
<evidence type="ECO:0000256" key="4">
    <source>
        <dbReference type="ARBA" id="ARBA00022475"/>
    </source>
</evidence>
<evidence type="ECO:0000256" key="1">
    <source>
        <dbReference type="ARBA" id="ARBA00004651"/>
    </source>
</evidence>
<reference evidence="10" key="2">
    <citation type="journal article" date="2013" name="PLoS ONE">
        <title>Genome implosion elicits host-confinement in Alcaligenaceae: evidence from the comparative genomics of Tetrathiobacter kashmirensis, a pathogen in the making.</title>
        <authorList>
            <person name="Ghosh W."/>
            <person name="Alam M."/>
            <person name="Roy C."/>
            <person name="Pyne P."/>
            <person name="George A."/>
            <person name="Chakraborty R."/>
            <person name="Majumder S."/>
            <person name="Agarwal A."/>
            <person name="Chakraborty S."/>
            <person name="Majumdar S."/>
            <person name="Gupta S.K."/>
        </authorList>
    </citation>
    <scope>NUCLEOTIDE SEQUENCE [LARGE SCALE GENOMIC DNA]</scope>
    <source>
        <strain evidence="10">WT001</strain>
    </source>
</reference>
<keyword evidence="6 8" id="KW-1133">Transmembrane helix</keyword>
<evidence type="ECO:0000313" key="10">
    <source>
        <dbReference type="Proteomes" id="UP000005267"/>
    </source>
</evidence>
<sequence length="524" mass="55669">MLAGAAVTALFASFTQALLVISQEGLDSILFWMAGSVAGREMDAVLTIYPYLLVGFAASFILARHINILVTGDDIARGLGQNTFVIRSLLSIIVILLAGGAVSLAGNIGFIGLIVPHIVRRILPGDFRWLLPGYAVFGALLLLLADILARVVLIPQEVLSGWSLPCWVRPFLSTWPERGCAMDKWLTVRNNWYSRQINTSTCTVIVLLLLITMAVALLSLASGKYMLSLPEVFDALRSRTIADNAFIVSILRAPRMLMALLAGGALAVSGLLLQTIIRNPLASPDIIGVTSGASATAVFFLSFMTSWLSVQWLPLAAMAGGFAGAALVYLLAWKSGVSPTRLILVGVGISAVMVACTTMLLVFSPLSSTLSAYVWLTGSVYGARWHEVTTLCLWLLPAAVLLVALTRTLAVNELDDALIIGLGISMERARLVLLALSVYLAGAAIAYTGALGFVGLVAPHIARRIGGKSGASLVVVTMLVGANMVMIADLIGRTQFLPLDLPAGIFVSAIGAPFFIYLLLRSRS</sequence>
<proteinExistence type="inferred from homology"/>
<dbReference type="GO" id="GO:0005886">
    <property type="term" value="C:plasma membrane"/>
    <property type="evidence" value="ECO:0007669"/>
    <property type="project" value="UniProtKB-SubCell"/>
</dbReference>
<evidence type="ECO:0000256" key="7">
    <source>
        <dbReference type="ARBA" id="ARBA00023136"/>
    </source>
</evidence>
<comment type="subcellular location">
    <subcellularLocation>
        <location evidence="1">Cell membrane</location>
        <topology evidence="1">Multi-pass membrane protein</topology>
    </subcellularLocation>
</comment>
<keyword evidence="10" id="KW-1185">Reference proteome</keyword>
<accession>I3UFB9</accession>
<dbReference type="SUPFAM" id="SSF81345">
    <property type="entry name" value="ABC transporter involved in vitamin B12 uptake, BtuC"/>
    <property type="match status" value="2"/>
</dbReference>
<dbReference type="PANTHER" id="PTHR30472">
    <property type="entry name" value="FERRIC ENTEROBACTIN TRANSPORT SYSTEM PERMEASE PROTEIN"/>
    <property type="match status" value="1"/>
</dbReference>
<feature type="transmembrane region" description="Helical" evidence="8">
    <location>
        <begin position="286"/>
        <end position="306"/>
    </location>
</feature>
<feature type="transmembrane region" description="Helical" evidence="8">
    <location>
        <begin position="470"/>
        <end position="491"/>
    </location>
</feature>
<comment type="similarity">
    <text evidence="2">Belongs to the binding-protein-dependent transport system permease family. FecCD subfamily.</text>
</comment>
<feature type="transmembrane region" description="Helical" evidence="8">
    <location>
        <begin position="46"/>
        <end position="63"/>
    </location>
</feature>
<organism evidence="9 10">
    <name type="scientific">Advenella kashmirensis (strain DSM 17095 / LMG 22695 / WT001)</name>
    <name type="common">Tetrathiobacter kashmirensis</name>
    <dbReference type="NCBI Taxonomy" id="1036672"/>
    <lineage>
        <taxon>Bacteria</taxon>
        <taxon>Pseudomonadati</taxon>
        <taxon>Pseudomonadota</taxon>
        <taxon>Betaproteobacteria</taxon>
        <taxon>Burkholderiales</taxon>
        <taxon>Alcaligenaceae</taxon>
    </lineage>
</organism>
<feature type="transmembrane region" description="Helical" evidence="8">
    <location>
        <begin position="431"/>
        <end position="458"/>
    </location>
</feature>
<dbReference type="Pfam" id="PF01032">
    <property type="entry name" value="FecCD"/>
    <property type="match status" value="2"/>
</dbReference>
<keyword evidence="3" id="KW-0813">Transport</keyword>
<dbReference type="GO" id="GO:0033214">
    <property type="term" value="P:siderophore-iron import into cell"/>
    <property type="evidence" value="ECO:0007669"/>
    <property type="project" value="TreeGrafter"/>
</dbReference>
<dbReference type="AlphaFoldDB" id="I3UFB9"/>
<evidence type="ECO:0000256" key="3">
    <source>
        <dbReference type="ARBA" id="ARBA00022448"/>
    </source>
</evidence>
<gene>
    <name evidence="9" type="ordered locus">TKWG_19565</name>
</gene>
<dbReference type="PANTHER" id="PTHR30472:SF24">
    <property type="entry name" value="FERRIC ENTEROBACTIN TRANSPORT SYSTEM PERMEASE PROTEIN FEPG"/>
    <property type="match status" value="1"/>
</dbReference>
<dbReference type="CDD" id="cd06550">
    <property type="entry name" value="TM_ABC_iron-siderophores_like"/>
    <property type="match status" value="1"/>
</dbReference>
<dbReference type="FunFam" id="1.10.3470.10:FF:000001">
    <property type="entry name" value="Vitamin B12 ABC transporter permease BtuC"/>
    <property type="match status" value="1"/>
</dbReference>
<dbReference type="GO" id="GO:0022857">
    <property type="term" value="F:transmembrane transporter activity"/>
    <property type="evidence" value="ECO:0007669"/>
    <property type="project" value="InterPro"/>
</dbReference>
<name>I3UFB9_ADVKW</name>
<feature type="transmembrane region" description="Helical" evidence="8">
    <location>
        <begin position="503"/>
        <end position="520"/>
    </location>
</feature>
<dbReference type="HOGENOM" id="CLU_013016_7_2_4"/>
<reference evidence="9 10" key="1">
    <citation type="journal article" date="2011" name="J. Bacteriol.">
        <title>Whole-genome shotgun sequencing of the sulfur-oxidizing chemoautotroph Tetrathiobacter kashmirensis.</title>
        <authorList>
            <person name="Ghosh W."/>
            <person name="George A."/>
            <person name="Agarwal A."/>
            <person name="Raj P."/>
            <person name="Alam M."/>
            <person name="Pyne P."/>
            <person name="Das Gupta S.K."/>
        </authorList>
    </citation>
    <scope>NUCLEOTIDE SEQUENCE [LARGE SCALE GENOMIC DNA]</scope>
    <source>
        <strain evidence="9 10">WT001</strain>
    </source>
</reference>
<dbReference type="Proteomes" id="UP000005267">
    <property type="component" value="Chromosome"/>
</dbReference>
<feature type="transmembrane region" description="Helical" evidence="8">
    <location>
        <begin position="202"/>
        <end position="221"/>
    </location>
</feature>
<keyword evidence="5 8" id="KW-0812">Transmembrane</keyword>
<dbReference type="KEGG" id="aka:TKWG_19565"/>
<keyword evidence="7 8" id="KW-0472">Membrane</keyword>
<feature type="transmembrane region" description="Helical" evidence="8">
    <location>
        <begin position="312"/>
        <end position="331"/>
    </location>
</feature>
<protein>
    <submittedName>
        <fullName evidence="9">Enterobactin ABC transporter permease</fullName>
    </submittedName>
</protein>
<evidence type="ECO:0000256" key="5">
    <source>
        <dbReference type="ARBA" id="ARBA00022692"/>
    </source>
</evidence>
<feature type="transmembrane region" description="Helical" evidence="8">
    <location>
        <begin position="84"/>
        <end position="114"/>
    </location>
</feature>
<evidence type="ECO:0000256" key="8">
    <source>
        <dbReference type="SAM" id="Phobius"/>
    </source>
</evidence>
<evidence type="ECO:0000313" key="9">
    <source>
        <dbReference type="EMBL" id="AFK63707.1"/>
    </source>
</evidence>
<dbReference type="InterPro" id="IPR000522">
    <property type="entry name" value="ABC_transptr_permease_BtuC"/>
</dbReference>
<dbReference type="Gene3D" id="1.10.3470.10">
    <property type="entry name" value="ABC transporter involved in vitamin B12 uptake, BtuC"/>
    <property type="match status" value="2"/>
</dbReference>
<keyword evidence="4" id="KW-1003">Cell membrane</keyword>
<evidence type="ECO:0000256" key="6">
    <source>
        <dbReference type="ARBA" id="ARBA00022989"/>
    </source>
</evidence>
<feature type="transmembrane region" description="Helical" evidence="8">
    <location>
        <begin position="256"/>
        <end position="274"/>
    </location>
</feature>
<evidence type="ECO:0000256" key="2">
    <source>
        <dbReference type="ARBA" id="ARBA00007935"/>
    </source>
</evidence>
<dbReference type="STRING" id="1036672.TKWG_19565"/>
<feature type="transmembrane region" description="Helical" evidence="8">
    <location>
        <begin position="343"/>
        <end position="376"/>
    </location>
</feature>
<feature type="transmembrane region" description="Helical" evidence="8">
    <location>
        <begin position="134"/>
        <end position="153"/>
    </location>
</feature>